<reference evidence="1 2" key="1">
    <citation type="journal article" date="2022" name="Nat. Ecol. Evol.">
        <title>A masculinizing supergene underlies an exaggerated male reproductive morph in a spider.</title>
        <authorList>
            <person name="Hendrickx F."/>
            <person name="De Corte Z."/>
            <person name="Sonet G."/>
            <person name="Van Belleghem S.M."/>
            <person name="Kostlbacher S."/>
            <person name="Vangestel C."/>
        </authorList>
    </citation>
    <scope>NUCLEOTIDE SEQUENCE [LARGE SCALE GENOMIC DNA]</scope>
    <source>
        <strain evidence="1">W744_W776</strain>
    </source>
</reference>
<sequence>MKSNLMFRCRNLARVSNGTLLVSATWKDAVEESLDSCVNIWRSTYVGMPFKLLFTNLVFQCFDRQELVANYDFGVVIVVYANLLDHRSSIAWGSSTLPQGDHEEDDCQICYGLVQEHEVKSHVSMLEFDEGEEHRDIASHCYYEKNHVEEGLDFCCFCEYEEKQDFVSQITCNPLHGDLLHYLKRDHEEDDYQICDGLLQDHQIKSRVSMLEFDEGEAVADSAETWACSWVEDSMP</sequence>
<evidence type="ECO:0000313" key="2">
    <source>
        <dbReference type="Proteomes" id="UP000827092"/>
    </source>
</evidence>
<protein>
    <submittedName>
        <fullName evidence="1">Uncharacterized protein</fullName>
    </submittedName>
</protein>
<proteinExistence type="predicted"/>
<dbReference type="AlphaFoldDB" id="A0AAV6U0K5"/>
<dbReference type="Proteomes" id="UP000827092">
    <property type="component" value="Unassembled WGS sequence"/>
</dbReference>
<gene>
    <name evidence="1" type="ORF">JTE90_021157</name>
</gene>
<evidence type="ECO:0000313" key="1">
    <source>
        <dbReference type="EMBL" id="KAG8177825.1"/>
    </source>
</evidence>
<organism evidence="1 2">
    <name type="scientific">Oedothorax gibbosus</name>
    <dbReference type="NCBI Taxonomy" id="931172"/>
    <lineage>
        <taxon>Eukaryota</taxon>
        <taxon>Metazoa</taxon>
        <taxon>Ecdysozoa</taxon>
        <taxon>Arthropoda</taxon>
        <taxon>Chelicerata</taxon>
        <taxon>Arachnida</taxon>
        <taxon>Araneae</taxon>
        <taxon>Araneomorphae</taxon>
        <taxon>Entelegynae</taxon>
        <taxon>Araneoidea</taxon>
        <taxon>Linyphiidae</taxon>
        <taxon>Erigoninae</taxon>
        <taxon>Oedothorax</taxon>
    </lineage>
</organism>
<dbReference type="EMBL" id="JAFNEN010000748">
    <property type="protein sequence ID" value="KAG8177825.1"/>
    <property type="molecule type" value="Genomic_DNA"/>
</dbReference>
<comment type="caution">
    <text evidence="1">The sequence shown here is derived from an EMBL/GenBank/DDBJ whole genome shotgun (WGS) entry which is preliminary data.</text>
</comment>
<keyword evidence="2" id="KW-1185">Reference proteome</keyword>
<name>A0AAV6U0K5_9ARAC</name>
<accession>A0AAV6U0K5</accession>